<dbReference type="EMBL" id="MF599468">
    <property type="protein sequence ID" value="ATE87077.1"/>
    <property type="molecule type" value="Genomic_DNA"/>
</dbReference>
<dbReference type="KEGG" id="vg:65099840"/>
<evidence type="ECO:0000256" key="2">
    <source>
        <dbReference type="SAM" id="MobiDB-lite"/>
    </source>
</evidence>
<evidence type="ECO:0000259" key="3">
    <source>
        <dbReference type="Pfam" id="PF10553"/>
    </source>
</evidence>
<protein>
    <recommendedName>
        <fullName evidence="3">MSV199 domain-containing protein</fullName>
    </recommendedName>
</protein>
<accession>A0A291B0Q4</accession>
<organism evidence="4">
    <name type="scientific">Shrimp hemocyte iridescent virus</name>
    <dbReference type="NCBI Taxonomy" id="2039780"/>
    <lineage>
        <taxon>Viruses</taxon>
        <taxon>Varidnaviria</taxon>
        <taxon>Bamfordvirae</taxon>
        <taxon>Nucleocytoviricota</taxon>
        <taxon>Megaviricetes</taxon>
        <taxon>Pimascovirales</taxon>
        <taxon>Pimascovirales incertae sedis</taxon>
        <taxon>Iridoviridae</taxon>
        <taxon>Betairidovirinae</taxon>
        <taxon>Decapodiridovirus</taxon>
        <taxon>Decapodiridovirus litopenaeus1</taxon>
        <taxon>Decapod iridescent virus 1</taxon>
    </lineage>
</organism>
<dbReference type="GeneID" id="65099840"/>
<reference evidence="4" key="1">
    <citation type="journal article" date="2017" name="Arch. Virol.">
        <title>Complete genome sequence of shrimp hemocyte iridescent virus (SHIV) isolated from white leg shrimp, Litopenaeus vannamei.</title>
        <authorList>
            <person name="Qiu L."/>
            <person name="Chen M.M."/>
            <person name="Wang R.Y."/>
            <person name="Wan X.Y."/>
            <person name="Li C."/>
            <person name="Zhang Q.L."/>
            <person name="Dong X."/>
            <person name="Yang B."/>
            <person name="Xiang J.H."/>
            <person name="Huang J."/>
        </authorList>
    </citation>
    <scope>NUCLEOTIDE SEQUENCE [LARGE SCALE GENOMIC DNA]</scope>
    <source>
        <strain evidence="4">20141215</strain>
    </source>
</reference>
<dbReference type="Pfam" id="PF10553">
    <property type="entry name" value="MSV199"/>
    <property type="match status" value="1"/>
</dbReference>
<name>A0A291B0Q4_9VIRU</name>
<proteinExistence type="predicted"/>
<feature type="domain" description="MSV199" evidence="3">
    <location>
        <begin position="33"/>
        <end position="164"/>
    </location>
</feature>
<gene>
    <name evidence="4" type="primary">68R</name>
</gene>
<dbReference type="Proteomes" id="UP000297192">
    <property type="component" value="Segment"/>
</dbReference>
<dbReference type="InterPro" id="IPR018879">
    <property type="entry name" value="MSV199_dom"/>
</dbReference>
<evidence type="ECO:0000313" key="4">
    <source>
        <dbReference type="EMBL" id="ATE87077.1"/>
    </source>
</evidence>
<keyword evidence="1" id="KW-0175">Coiled coil</keyword>
<feature type="coiled-coil region" evidence="1">
    <location>
        <begin position="177"/>
        <end position="289"/>
    </location>
</feature>
<reference evidence="4" key="2">
    <citation type="journal article" date="2017" name="Sci. Rep.">
        <title>Characterization of a new member of Iridoviridae, Shrimp hemocyte iridescent virus (SHIV), found in white leg shrimp (Litopenaeus vannamei).</title>
        <authorList>
            <person name="Qiu L."/>
            <person name="Chen M.M."/>
            <person name="Wan X.Y."/>
            <person name="Li C."/>
            <person name="Zhang Q.L."/>
            <person name="Wang R.Y."/>
            <person name="Cheng D.Y."/>
            <person name="Dong X."/>
            <person name="Yang B."/>
            <person name="Wang X.H."/>
            <person name="Xiang J.H."/>
            <person name="Huang J."/>
        </authorList>
    </citation>
    <scope>NUCLEOTIDE SEQUENCE [LARGE SCALE GENOMIC DNA]</scope>
    <source>
        <strain evidence="4">20141215</strain>
    </source>
</reference>
<sequence length="479" mass="56242">MSTKMATNVMCINEVAKFKETEMVLKYSNLLQDILEYIRITNFQIDTFMLDKFWQCVSESSSASISGAVLNWLGYENKHEHDSKSHFIELLKSHNIEFTQIKQNHDKFSQYPDLVEDAKKYSKAALKSKQWIIMRSDDFKEMVMCLRTKRAKEIRKYYLAIEKLFKMYCEYTIHFNLRREKRALEEKQGTIDDLVKLIKESEVRQKKEKEEAEKLRQKEKEEAERKHAELIARNDKVLAYSKCNKDKLDDANEKLEVMEGNLEAVQGNLHDVENNLQVVQGNLDDVANKLEIARDVVVPKPANKKKLNKFGLIRMSPDYIYDESDPGYMRESNVVVIRRQAESFDFRVRQIRNYGNGTNRDAEILIERENPNSINLSNRLKEHEKDGHFYFTSVCGIRYTETGDDEFVSKDVVNAISEEMSINIRDSFRNGLISEDDKYRYYAQLSNCVTAFFDNLDEDEDYDEVYDDESDTDDGYESE</sequence>
<keyword evidence="5" id="KW-1185">Reference proteome</keyword>
<dbReference type="RefSeq" id="YP_010084820.1">
    <property type="nucleotide sequence ID" value="NC_055165.1"/>
</dbReference>
<evidence type="ECO:0000313" key="5">
    <source>
        <dbReference type="Proteomes" id="UP000297192"/>
    </source>
</evidence>
<feature type="region of interest" description="Disordered" evidence="2">
    <location>
        <begin position="460"/>
        <end position="479"/>
    </location>
</feature>
<evidence type="ECO:0000256" key="1">
    <source>
        <dbReference type="SAM" id="Coils"/>
    </source>
</evidence>